<feature type="chain" id="PRO_5015416088" evidence="2">
    <location>
        <begin position="21"/>
        <end position="287"/>
    </location>
</feature>
<evidence type="ECO:0000256" key="1">
    <source>
        <dbReference type="ARBA" id="ARBA00022729"/>
    </source>
</evidence>
<dbReference type="InterPro" id="IPR001638">
    <property type="entry name" value="Solute-binding_3/MltF_N"/>
</dbReference>
<dbReference type="PANTHER" id="PTHR35936">
    <property type="entry name" value="MEMBRANE-BOUND LYTIC MUREIN TRANSGLYCOSYLASE F"/>
    <property type="match status" value="1"/>
</dbReference>
<evidence type="ECO:0000256" key="2">
    <source>
        <dbReference type="SAM" id="SignalP"/>
    </source>
</evidence>
<dbReference type="EMBL" id="CP029357">
    <property type="protein sequence ID" value="AWK89698.1"/>
    <property type="molecule type" value="Genomic_DNA"/>
</dbReference>
<keyword evidence="5" id="KW-1185">Reference proteome</keyword>
<evidence type="ECO:0000313" key="5">
    <source>
        <dbReference type="Proteomes" id="UP000245629"/>
    </source>
</evidence>
<sequence length="287" mass="30745">MLTRRALLAGLAAGTALLPAAPRPGAARPLDDVMARGVLKVAVYRDLPPYSYRQDGEPAGIDVELARLLAGRLGVRLDLMEHTAGETVSDDLRVAVWRGYLVGGEPADVMLHIPYDRVFGQRNTEAVLFAPYQRERFALARNPERLSSEGVAALEDGDRIGVEIDTVPDFYMLSAGGGRFRERVVHFPSVGKAVDALLAGEVAGVLATMSELEGALKDRRADYPIAPAAMPGLPATGGWDIGMAVKENSRDLAYALTDIVTALDADGTLPALFARFGVTHTQPEANR</sequence>
<dbReference type="KEGG" id="azz:DEW08_27325"/>
<evidence type="ECO:0000259" key="3">
    <source>
        <dbReference type="SMART" id="SM00062"/>
    </source>
</evidence>
<dbReference type="OrthoDB" id="6192933at2"/>
<evidence type="ECO:0000313" key="4">
    <source>
        <dbReference type="EMBL" id="AWK89698.1"/>
    </source>
</evidence>
<dbReference type="PROSITE" id="PS51318">
    <property type="entry name" value="TAT"/>
    <property type="match status" value="1"/>
</dbReference>
<feature type="domain" description="Solute-binding protein family 3/N-terminal" evidence="3">
    <location>
        <begin position="38"/>
        <end position="280"/>
    </location>
</feature>
<dbReference type="AlphaFoldDB" id="A0A2S2CZ08"/>
<protein>
    <submittedName>
        <fullName evidence="4">ABC transporter substrate-binding protein</fullName>
    </submittedName>
</protein>
<dbReference type="SMART" id="SM00062">
    <property type="entry name" value="PBPb"/>
    <property type="match status" value="1"/>
</dbReference>
<reference evidence="5" key="1">
    <citation type="submission" date="2018-05" db="EMBL/GenBank/DDBJ databases">
        <title>Azospirillum thermophila sp. nov., a novel isolated from hot spring.</title>
        <authorList>
            <person name="Zhao Z."/>
        </authorList>
    </citation>
    <scope>NUCLEOTIDE SEQUENCE [LARGE SCALE GENOMIC DNA]</scope>
    <source>
        <strain evidence="5">CFH 70021</strain>
        <plasmid evidence="5">unnamed2</plasmid>
    </source>
</reference>
<dbReference type="RefSeq" id="WP_109333253.1">
    <property type="nucleotide sequence ID" value="NZ_CP029357.1"/>
</dbReference>
<dbReference type="Gene3D" id="3.40.190.10">
    <property type="entry name" value="Periplasmic binding protein-like II"/>
    <property type="match status" value="3"/>
</dbReference>
<organism evidence="4 5">
    <name type="scientific">Azospirillum thermophilum</name>
    <dbReference type="NCBI Taxonomy" id="2202148"/>
    <lineage>
        <taxon>Bacteria</taxon>
        <taxon>Pseudomonadati</taxon>
        <taxon>Pseudomonadota</taxon>
        <taxon>Alphaproteobacteria</taxon>
        <taxon>Rhodospirillales</taxon>
        <taxon>Azospirillaceae</taxon>
        <taxon>Azospirillum</taxon>
    </lineage>
</organism>
<dbReference type="PANTHER" id="PTHR35936:SF17">
    <property type="entry name" value="ARGININE-BINDING EXTRACELLULAR PROTEIN ARTP"/>
    <property type="match status" value="1"/>
</dbReference>
<dbReference type="Pfam" id="PF00497">
    <property type="entry name" value="SBP_bac_3"/>
    <property type="match status" value="1"/>
</dbReference>
<proteinExistence type="predicted"/>
<keyword evidence="1 2" id="KW-0732">Signal</keyword>
<gene>
    <name evidence="4" type="ORF">DEW08_27325</name>
</gene>
<name>A0A2S2CZ08_9PROT</name>
<dbReference type="InterPro" id="IPR006311">
    <property type="entry name" value="TAT_signal"/>
</dbReference>
<keyword evidence="4" id="KW-0614">Plasmid</keyword>
<dbReference type="SUPFAM" id="SSF53850">
    <property type="entry name" value="Periplasmic binding protein-like II"/>
    <property type="match status" value="1"/>
</dbReference>
<dbReference type="Proteomes" id="UP000245629">
    <property type="component" value="Plasmid unnamed2"/>
</dbReference>
<feature type="signal peptide" evidence="2">
    <location>
        <begin position="1"/>
        <end position="20"/>
    </location>
</feature>
<geneLocation type="plasmid" evidence="4 5">
    <name>unnamed2</name>
</geneLocation>
<accession>A0A2S2CZ08</accession>